<evidence type="ECO:0000313" key="3">
    <source>
        <dbReference type="EMBL" id="GGX58793.1"/>
    </source>
</evidence>
<evidence type="ECO:0000259" key="2">
    <source>
        <dbReference type="SMART" id="SM00226"/>
    </source>
</evidence>
<dbReference type="Proteomes" id="UP000600865">
    <property type="component" value="Unassembled WGS sequence"/>
</dbReference>
<accession>A0A918NAP0</accession>
<organism evidence="3 4">
    <name type="scientific">Litorimonas cladophorae</name>
    <dbReference type="NCBI Taxonomy" id="1220491"/>
    <lineage>
        <taxon>Bacteria</taxon>
        <taxon>Pseudomonadati</taxon>
        <taxon>Pseudomonadota</taxon>
        <taxon>Alphaproteobacteria</taxon>
        <taxon>Maricaulales</taxon>
        <taxon>Robiginitomaculaceae</taxon>
    </lineage>
</organism>
<dbReference type="InterPro" id="IPR018151">
    <property type="entry name" value="TF_GreA/GreB_CS"/>
</dbReference>
<feature type="domain" description="Phosphotyrosine protein phosphatase I" evidence="2">
    <location>
        <begin position="1"/>
        <end position="137"/>
    </location>
</feature>
<dbReference type="GO" id="GO:0032784">
    <property type="term" value="P:regulation of DNA-templated transcription elongation"/>
    <property type="evidence" value="ECO:0007669"/>
    <property type="project" value="InterPro"/>
</dbReference>
<dbReference type="Gene3D" id="3.40.50.2300">
    <property type="match status" value="1"/>
</dbReference>
<gene>
    <name evidence="3" type="ORF">GCM10011309_05240</name>
</gene>
<dbReference type="PANTHER" id="PTHR43428:SF1">
    <property type="entry name" value="ARSENATE REDUCTASE"/>
    <property type="match status" value="1"/>
</dbReference>
<dbReference type="SMART" id="SM00226">
    <property type="entry name" value="LMWPc"/>
    <property type="match status" value="1"/>
</dbReference>
<sequence>MRVLFICQLNSVRSPMAEGLLRKRLGDAVDVQSCGLTPIEPNDFMLSVMREVGIDMGDHEPLALADLQDETFDRIIAFTASAQASAEAAFEDTDMEIELWAVPDPGEGSLDVRAMLDNYRAIRSNIDARLGRAFRKTA</sequence>
<dbReference type="PANTHER" id="PTHR43428">
    <property type="entry name" value="ARSENATE REDUCTASE"/>
    <property type="match status" value="1"/>
</dbReference>
<keyword evidence="4" id="KW-1185">Reference proteome</keyword>
<dbReference type="Pfam" id="PF01451">
    <property type="entry name" value="LMWPc"/>
    <property type="match status" value="1"/>
</dbReference>
<dbReference type="AlphaFoldDB" id="A0A918NAP0"/>
<dbReference type="PROSITE" id="PS00830">
    <property type="entry name" value="GREAB_2"/>
    <property type="match status" value="1"/>
</dbReference>
<dbReference type="InterPro" id="IPR036196">
    <property type="entry name" value="Ptyr_pPase_sf"/>
</dbReference>
<reference evidence="3 4" key="1">
    <citation type="journal article" date="2014" name="Int. J. Syst. Evol. Microbiol.">
        <title>Complete genome sequence of Corynebacterium casei LMG S-19264T (=DSM 44701T), isolated from a smear-ripened cheese.</title>
        <authorList>
            <consortium name="US DOE Joint Genome Institute (JGI-PGF)"/>
            <person name="Walter F."/>
            <person name="Albersmeier A."/>
            <person name="Kalinowski J."/>
            <person name="Ruckert C."/>
        </authorList>
    </citation>
    <scope>NUCLEOTIDE SEQUENCE [LARGE SCALE GENOMIC DNA]</scope>
    <source>
        <strain evidence="3 4">KCTC 23968</strain>
    </source>
</reference>
<evidence type="ECO:0000256" key="1">
    <source>
        <dbReference type="ARBA" id="ARBA00022849"/>
    </source>
</evidence>
<protein>
    <submittedName>
        <fullName evidence="3">Arsenate reductase</fullName>
    </submittedName>
</protein>
<keyword evidence="1" id="KW-0059">Arsenical resistance</keyword>
<dbReference type="InterPro" id="IPR023485">
    <property type="entry name" value="Ptyr_pPase"/>
</dbReference>
<dbReference type="GO" id="GO:0003677">
    <property type="term" value="F:DNA binding"/>
    <property type="evidence" value="ECO:0007669"/>
    <property type="project" value="InterPro"/>
</dbReference>
<proteinExistence type="predicted"/>
<evidence type="ECO:0000313" key="4">
    <source>
        <dbReference type="Proteomes" id="UP000600865"/>
    </source>
</evidence>
<comment type="caution">
    <text evidence="3">The sequence shown here is derived from an EMBL/GenBank/DDBJ whole genome shotgun (WGS) entry which is preliminary data.</text>
</comment>
<dbReference type="SUPFAM" id="SSF52788">
    <property type="entry name" value="Phosphotyrosine protein phosphatases I"/>
    <property type="match status" value="1"/>
</dbReference>
<dbReference type="GO" id="GO:0046685">
    <property type="term" value="P:response to arsenic-containing substance"/>
    <property type="evidence" value="ECO:0007669"/>
    <property type="project" value="UniProtKB-KW"/>
</dbReference>
<name>A0A918NAP0_9PROT</name>
<dbReference type="EMBL" id="BMYV01000001">
    <property type="protein sequence ID" value="GGX58793.1"/>
    <property type="molecule type" value="Genomic_DNA"/>
</dbReference>
<dbReference type="RefSeq" id="WP_189580936.1">
    <property type="nucleotide sequence ID" value="NZ_BMYV01000001.1"/>
</dbReference>